<feature type="compositionally biased region" description="Pro residues" evidence="1">
    <location>
        <begin position="192"/>
        <end position="205"/>
    </location>
</feature>
<dbReference type="RefSeq" id="XP_044569381.1">
    <property type="nucleotide sequence ID" value="XM_044709219.1"/>
</dbReference>
<keyword evidence="3" id="KW-1185">Reference proteome</keyword>
<feature type="region of interest" description="Disordered" evidence="1">
    <location>
        <begin position="571"/>
        <end position="696"/>
    </location>
</feature>
<dbReference type="VEuPathDB" id="AmoebaDB:NF0120350"/>
<feature type="compositionally biased region" description="Polar residues" evidence="1">
    <location>
        <begin position="348"/>
        <end position="357"/>
    </location>
</feature>
<feature type="compositionally biased region" description="Polar residues" evidence="1">
    <location>
        <begin position="604"/>
        <end position="618"/>
    </location>
</feature>
<comment type="caution">
    <text evidence="2">The sequence shown here is derived from an EMBL/GenBank/DDBJ whole genome shotgun (WGS) entry which is preliminary data.</text>
</comment>
<dbReference type="OMA" id="HCINERS"/>
<feature type="compositionally biased region" description="Polar residues" evidence="1">
    <location>
        <begin position="776"/>
        <end position="789"/>
    </location>
</feature>
<gene>
    <name evidence="2" type="ORF">FDP41_000567</name>
</gene>
<dbReference type="GeneID" id="68107785"/>
<accession>A0A6A5CHA3</accession>
<feature type="compositionally biased region" description="Polar residues" evidence="1">
    <location>
        <begin position="172"/>
        <end position="184"/>
    </location>
</feature>
<feature type="region of interest" description="Disordered" evidence="1">
    <location>
        <begin position="172"/>
        <end position="213"/>
    </location>
</feature>
<reference evidence="2 3" key="1">
    <citation type="journal article" date="2019" name="Sci. Rep.">
        <title>Nanopore sequencing improves the draft genome of the human pathogenic amoeba Naegleria fowleri.</title>
        <authorList>
            <person name="Liechti N."/>
            <person name="Schurch N."/>
            <person name="Bruggmann R."/>
            <person name="Wittwer M."/>
        </authorList>
    </citation>
    <scope>NUCLEOTIDE SEQUENCE [LARGE SCALE GENOMIC DNA]</scope>
    <source>
        <strain evidence="2 3">ATCC 30894</strain>
    </source>
</reference>
<feature type="compositionally biased region" description="Low complexity" evidence="1">
    <location>
        <begin position="685"/>
        <end position="696"/>
    </location>
</feature>
<dbReference type="Proteomes" id="UP000444721">
    <property type="component" value="Unassembled WGS sequence"/>
</dbReference>
<feature type="region of interest" description="Disordered" evidence="1">
    <location>
        <begin position="321"/>
        <end position="357"/>
    </location>
</feature>
<dbReference type="EMBL" id="VFQX01000002">
    <property type="protein sequence ID" value="KAF0984668.1"/>
    <property type="molecule type" value="Genomic_DNA"/>
</dbReference>
<feature type="compositionally biased region" description="Polar residues" evidence="1">
    <location>
        <begin position="652"/>
        <end position="662"/>
    </location>
</feature>
<feature type="compositionally biased region" description="Polar residues" evidence="1">
    <location>
        <begin position="867"/>
        <end position="880"/>
    </location>
</feature>
<feature type="compositionally biased region" description="Polar residues" evidence="1">
    <location>
        <begin position="109"/>
        <end position="131"/>
    </location>
</feature>
<dbReference type="VEuPathDB" id="AmoebaDB:NfTy_002060"/>
<protein>
    <submittedName>
        <fullName evidence="2">Uncharacterized protein</fullName>
    </submittedName>
</protein>
<feature type="region of interest" description="Disordered" evidence="1">
    <location>
        <begin position="867"/>
        <end position="887"/>
    </location>
</feature>
<proteinExistence type="predicted"/>
<feature type="compositionally biased region" description="Low complexity" evidence="1">
    <location>
        <begin position="144"/>
        <end position="157"/>
    </location>
</feature>
<feature type="compositionally biased region" description="Basic residues" evidence="1">
    <location>
        <begin position="799"/>
        <end position="811"/>
    </location>
</feature>
<feature type="compositionally biased region" description="Polar residues" evidence="1">
    <location>
        <begin position="75"/>
        <end position="85"/>
    </location>
</feature>
<name>A0A6A5CHA3_NAEFO</name>
<evidence type="ECO:0000313" key="2">
    <source>
        <dbReference type="EMBL" id="KAF0984668.1"/>
    </source>
</evidence>
<evidence type="ECO:0000256" key="1">
    <source>
        <dbReference type="SAM" id="MobiDB-lite"/>
    </source>
</evidence>
<sequence length="1048" mass="115324">MSGTSCKNKQPSSLWIQGDSLSNVHIAPQHRSLTNELVFQLLQHHYSEFNELFGLSSSLHHHHPQQQRHQDQPQENTTNTITLSSPIHLKSPTPSTYHHYSNNNHHNNDAFTNPSTPSINSSKNQQSSLTGGLSDEKSNHCRGLSRQSSLSHESNLSSPGWITAKDFDQAAVNSPSTKANGKSNNNEDRMSMPPPPPKIKQPPSTPTSRNSENYNSFFASSAMRSGGVELCILSNVTNEMIFIDPRLVKYSTRLQQNDPLTNSSDKPVNSQSTTESPSIIVSPRLRMQHHRWSTYYNHPLHREEEKSTHFDQALIRKGQSFSSSTSSIDTSSVTMSHGNPTTHDDIDATSQGKPSDTTISTIENSSFLSTGKPYKHHHTISSLNKKEFQQFLPRVSLPNYGDISSVFNLNAEVIQEIGMMDSSVSHHQLADILGYHQSGIFSKSSKLSKSFTFGSEKNHSNVSIGTTMTFSSIRVPRQSPRNSTRKSARNSFSFFGKQYIKGEQGKLKNNSISIDISNSTIHENSRESISSEVEPYTTALEGRRYTETDCHATTVNSIDLSSTQRRATTVETTTVSASSSPPIVISKPTTSNAISVHNPLPRSTGISPTSPLDIHTSNSTLKTPEKKKTPSTVSSKVKEFFSSIGRRKKKTSNSLDMNSNAEHSPPRQLPQPPQFKPNQSDTINISPLSSSPISPVKSLPTTEIVVHRASSSSSCSHADEHSCEANGSQNNQSSTTTSTSLSSSPPIQQQQQNQVTESHQEPMSGSTNTMDRELTVTITRKSTDSSMTAPSTSETPKSPKSRRLSMKKSPKRKEILSVTPNTFNEIEENCISYLKNLIVDFKTSSIAFAKLVEELSEFENISTPTADVSSGSLSVSTPKGTKNRRPTSMHYISRSSITSPTSMDLSLAFSSNSSTCSNPSVFHCLNERGSNFSIIILRDVTVCLWYNLSHSGNNKHTRNATSINIDTSATSENNCVLNSNQKKLLFEGAYDQKLKSIGFDIETKLRAGFVLNKQSSIQNNGQSHSLKTSRSMEFSAFLTRSNSQGACK</sequence>
<dbReference type="AlphaFoldDB" id="A0A6A5CHA3"/>
<feature type="region of interest" description="Disordered" evidence="1">
    <location>
        <begin position="712"/>
        <end position="813"/>
    </location>
</feature>
<feature type="region of interest" description="Disordered" evidence="1">
    <location>
        <begin position="59"/>
        <end position="157"/>
    </location>
</feature>
<feature type="compositionally biased region" description="Low complexity" evidence="1">
    <location>
        <begin position="571"/>
        <end position="591"/>
    </location>
</feature>
<feature type="compositionally biased region" description="Low complexity" evidence="1">
    <location>
        <begin position="728"/>
        <end position="757"/>
    </location>
</feature>
<dbReference type="VEuPathDB" id="AmoebaDB:FDP41_000567"/>
<organism evidence="2 3">
    <name type="scientific">Naegleria fowleri</name>
    <name type="common">Brain eating amoeba</name>
    <dbReference type="NCBI Taxonomy" id="5763"/>
    <lineage>
        <taxon>Eukaryota</taxon>
        <taxon>Discoba</taxon>
        <taxon>Heterolobosea</taxon>
        <taxon>Tetramitia</taxon>
        <taxon>Eutetramitia</taxon>
        <taxon>Vahlkampfiidae</taxon>
        <taxon>Naegleria</taxon>
    </lineage>
</organism>
<evidence type="ECO:0000313" key="3">
    <source>
        <dbReference type="Proteomes" id="UP000444721"/>
    </source>
</evidence>
<feature type="compositionally biased region" description="Low complexity" evidence="1">
    <location>
        <begin position="321"/>
        <end position="336"/>
    </location>
</feature>
<dbReference type="OrthoDB" id="10540723at2759"/>
<feature type="region of interest" description="Disordered" evidence="1">
    <location>
        <begin position="258"/>
        <end position="278"/>
    </location>
</feature>